<organism evidence="3 4">
    <name type="scientific">Haemaphysalis longicornis</name>
    <name type="common">Bush tick</name>
    <dbReference type="NCBI Taxonomy" id="44386"/>
    <lineage>
        <taxon>Eukaryota</taxon>
        <taxon>Metazoa</taxon>
        <taxon>Ecdysozoa</taxon>
        <taxon>Arthropoda</taxon>
        <taxon>Chelicerata</taxon>
        <taxon>Arachnida</taxon>
        <taxon>Acari</taxon>
        <taxon>Parasitiformes</taxon>
        <taxon>Ixodida</taxon>
        <taxon>Ixodoidea</taxon>
        <taxon>Ixodidae</taxon>
        <taxon>Haemaphysalinae</taxon>
        <taxon>Haemaphysalis</taxon>
    </lineage>
</organism>
<feature type="region of interest" description="Disordered" evidence="2">
    <location>
        <begin position="113"/>
        <end position="138"/>
    </location>
</feature>
<evidence type="ECO:0000313" key="4">
    <source>
        <dbReference type="Proteomes" id="UP000821853"/>
    </source>
</evidence>
<feature type="region of interest" description="Disordered" evidence="2">
    <location>
        <begin position="1"/>
        <end position="25"/>
    </location>
</feature>
<dbReference type="EMBL" id="JABSTR010000001">
    <property type="protein sequence ID" value="KAH9359915.1"/>
    <property type="molecule type" value="Genomic_DNA"/>
</dbReference>
<keyword evidence="4" id="KW-1185">Reference proteome</keyword>
<evidence type="ECO:0000256" key="1">
    <source>
        <dbReference type="ARBA" id="ARBA00022441"/>
    </source>
</evidence>
<accession>A0A9J6FAX7</accession>
<dbReference type="OrthoDB" id="191037at2759"/>
<dbReference type="SUPFAM" id="SSF117281">
    <property type="entry name" value="Kelch motif"/>
    <property type="match status" value="1"/>
</dbReference>
<sequence>MLFGVAAGDADRNAAASRPTDPPTRQWILQSTTSSSPRACHGVAEFGTHIYVVGGLTSGTPVRWLDTFDTGEQRSSMRLACAYPSVVLLGEHIYAIDSYTGTQRTDTVGVLQSTDEPVDRGGSHEPGTQRRGGMRLQGQTLRERRFQRPTRACQRGAVHAPI</sequence>
<gene>
    <name evidence="3" type="ORF">HPB48_011055</name>
</gene>
<dbReference type="Pfam" id="PF01344">
    <property type="entry name" value="Kelch_1"/>
    <property type="match status" value="1"/>
</dbReference>
<dbReference type="Gene3D" id="2.120.10.80">
    <property type="entry name" value="Kelch-type beta propeller"/>
    <property type="match status" value="1"/>
</dbReference>
<reference evidence="3 4" key="1">
    <citation type="journal article" date="2020" name="Cell">
        <title>Large-Scale Comparative Analyses of Tick Genomes Elucidate Their Genetic Diversity and Vector Capacities.</title>
        <authorList>
            <consortium name="Tick Genome and Microbiome Consortium (TIGMIC)"/>
            <person name="Jia N."/>
            <person name="Wang J."/>
            <person name="Shi W."/>
            <person name="Du L."/>
            <person name="Sun Y."/>
            <person name="Zhan W."/>
            <person name="Jiang J.F."/>
            <person name="Wang Q."/>
            <person name="Zhang B."/>
            <person name="Ji P."/>
            <person name="Bell-Sakyi L."/>
            <person name="Cui X.M."/>
            <person name="Yuan T.T."/>
            <person name="Jiang B.G."/>
            <person name="Yang W.F."/>
            <person name="Lam T.T."/>
            <person name="Chang Q.C."/>
            <person name="Ding S.J."/>
            <person name="Wang X.J."/>
            <person name="Zhu J.G."/>
            <person name="Ruan X.D."/>
            <person name="Zhao L."/>
            <person name="Wei J.T."/>
            <person name="Ye R.Z."/>
            <person name="Que T.C."/>
            <person name="Du C.H."/>
            <person name="Zhou Y.H."/>
            <person name="Cheng J.X."/>
            <person name="Dai P.F."/>
            <person name="Guo W.B."/>
            <person name="Han X.H."/>
            <person name="Huang E.J."/>
            <person name="Li L.F."/>
            <person name="Wei W."/>
            <person name="Gao Y.C."/>
            <person name="Liu J.Z."/>
            <person name="Shao H.Z."/>
            <person name="Wang X."/>
            <person name="Wang C.C."/>
            <person name="Yang T.C."/>
            <person name="Huo Q.B."/>
            <person name="Li W."/>
            <person name="Chen H.Y."/>
            <person name="Chen S.E."/>
            <person name="Zhou L.G."/>
            <person name="Ni X.B."/>
            <person name="Tian J.H."/>
            <person name="Sheng Y."/>
            <person name="Liu T."/>
            <person name="Pan Y.S."/>
            <person name="Xia L.Y."/>
            <person name="Li J."/>
            <person name="Zhao F."/>
            <person name="Cao W.C."/>
        </authorList>
    </citation>
    <scope>NUCLEOTIDE SEQUENCE [LARGE SCALE GENOMIC DNA]</scope>
    <source>
        <strain evidence="3">HaeL-2018</strain>
    </source>
</reference>
<proteinExistence type="predicted"/>
<name>A0A9J6FAX7_HAELO</name>
<dbReference type="InterPro" id="IPR006652">
    <property type="entry name" value="Kelch_1"/>
</dbReference>
<evidence type="ECO:0000313" key="3">
    <source>
        <dbReference type="EMBL" id="KAH9359915.1"/>
    </source>
</evidence>
<protein>
    <submittedName>
        <fullName evidence="3">Uncharacterized protein</fullName>
    </submittedName>
</protein>
<dbReference type="Proteomes" id="UP000821853">
    <property type="component" value="Chromosome 1"/>
</dbReference>
<evidence type="ECO:0000256" key="2">
    <source>
        <dbReference type="SAM" id="MobiDB-lite"/>
    </source>
</evidence>
<dbReference type="InterPro" id="IPR015915">
    <property type="entry name" value="Kelch-typ_b-propeller"/>
</dbReference>
<keyword evidence="1" id="KW-0880">Kelch repeat</keyword>
<dbReference type="VEuPathDB" id="VectorBase:HLOH_054665"/>
<dbReference type="AlphaFoldDB" id="A0A9J6FAX7"/>
<comment type="caution">
    <text evidence="3">The sequence shown here is derived from an EMBL/GenBank/DDBJ whole genome shotgun (WGS) entry which is preliminary data.</text>
</comment>